<reference evidence="12" key="1">
    <citation type="submission" date="2025-08" db="UniProtKB">
        <authorList>
            <consortium name="RefSeq"/>
        </authorList>
    </citation>
    <scope>IDENTIFICATION</scope>
</reference>
<evidence type="ECO:0000256" key="8">
    <source>
        <dbReference type="ARBA" id="ARBA00040649"/>
    </source>
</evidence>
<feature type="domain" description="Cytochrome b5 heme-binding" evidence="10">
    <location>
        <begin position="29"/>
        <end position="95"/>
    </location>
</feature>
<evidence type="ECO:0000313" key="11">
    <source>
        <dbReference type="Proteomes" id="UP000515125"/>
    </source>
</evidence>
<dbReference type="Gene3D" id="3.10.120.10">
    <property type="entry name" value="Cytochrome b5-like heme/steroid binding domain"/>
    <property type="match status" value="1"/>
</dbReference>
<keyword evidence="5" id="KW-0408">Iron</keyword>
<proteinExistence type="predicted"/>
<dbReference type="RefSeq" id="XP_022586600.2">
    <property type="nucleotide sequence ID" value="XM_022736795.2"/>
</dbReference>
<dbReference type="InterPro" id="IPR001199">
    <property type="entry name" value="Cyt_B5-like_heme/steroid-bd"/>
</dbReference>
<dbReference type="InterPro" id="IPR036400">
    <property type="entry name" value="Cyt_B5-like_heme/steroid_sf"/>
</dbReference>
<comment type="subcellular location">
    <subcellularLocation>
        <location evidence="1">Cytoplasm</location>
        <location evidence="1">Cytoskeleton</location>
        <location evidence="1">Cilium axoneme</location>
    </subcellularLocation>
</comment>
<organism evidence="11 12">
    <name type="scientific">Cyclospora cayetanensis</name>
    <dbReference type="NCBI Taxonomy" id="88456"/>
    <lineage>
        <taxon>Eukaryota</taxon>
        <taxon>Sar</taxon>
        <taxon>Alveolata</taxon>
        <taxon>Apicomplexa</taxon>
        <taxon>Conoidasida</taxon>
        <taxon>Coccidia</taxon>
        <taxon>Eucoccidiorida</taxon>
        <taxon>Eimeriorina</taxon>
        <taxon>Eimeriidae</taxon>
        <taxon>Cyclospora</taxon>
    </lineage>
</organism>
<dbReference type="GO" id="GO:0005930">
    <property type="term" value="C:axoneme"/>
    <property type="evidence" value="ECO:0007669"/>
    <property type="project" value="UniProtKB-SubCell"/>
</dbReference>
<dbReference type="GeneID" id="34623681"/>
<dbReference type="AlphaFoldDB" id="A0A6P5WC45"/>
<evidence type="ECO:0000256" key="1">
    <source>
        <dbReference type="ARBA" id="ARBA00004430"/>
    </source>
</evidence>
<accession>A0A6P5WC45</accession>
<evidence type="ECO:0000313" key="12">
    <source>
        <dbReference type="RefSeq" id="XP_022586600.2"/>
    </source>
</evidence>
<dbReference type="GO" id="GO:0046872">
    <property type="term" value="F:metal ion binding"/>
    <property type="evidence" value="ECO:0007669"/>
    <property type="project" value="UniProtKB-KW"/>
</dbReference>
<dbReference type="SUPFAM" id="SSF55856">
    <property type="entry name" value="Cytochrome b5-like heme/steroid binding domain"/>
    <property type="match status" value="1"/>
</dbReference>
<dbReference type="InterPro" id="IPR052320">
    <property type="entry name" value="Cytochrome_b5_domain"/>
</dbReference>
<evidence type="ECO:0000256" key="7">
    <source>
        <dbReference type="ARBA" id="ARBA00023273"/>
    </source>
</evidence>
<keyword evidence="7" id="KW-0966">Cell projection</keyword>
<dbReference type="PANTHER" id="PTHR21281">
    <property type="entry name" value="CYTOCHROME B5 DOMAIN-CONTAINING PROTEIN 1"/>
    <property type="match status" value="1"/>
</dbReference>
<evidence type="ECO:0000256" key="9">
    <source>
        <dbReference type="ARBA" id="ARBA00046139"/>
    </source>
</evidence>
<evidence type="ECO:0000256" key="5">
    <source>
        <dbReference type="ARBA" id="ARBA00023004"/>
    </source>
</evidence>
<dbReference type="SMART" id="SM01117">
    <property type="entry name" value="Cyt-b5"/>
    <property type="match status" value="1"/>
</dbReference>
<keyword evidence="2" id="KW-0963">Cytoplasm</keyword>
<evidence type="ECO:0000259" key="10">
    <source>
        <dbReference type="SMART" id="SM01117"/>
    </source>
</evidence>
<sequence>MSQPRARPEVYNDVDAREVARPPPRGGFILPDDLQRHCVSTDCWVSVYGRVYDLSPLLALNRNQLAVPLIENAGSDISHWFCPDTMQPQAVARVRSDTTEVYKHPNTPFLHVPGSGCTGTPWWRDARYIVGELAQSVAPVYFLNTLTGQKTALHIPIDKPLKLVLDQQLKGANSHAEAYTWSCRGRAVDLDKSLTQNDIHIVSDSDDVPCDPAERPPPPTILLHFEDDLLAI</sequence>
<keyword evidence="3" id="KW-0349">Heme</keyword>
<evidence type="ECO:0000256" key="2">
    <source>
        <dbReference type="ARBA" id="ARBA00022490"/>
    </source>
</evidence>
<keyword evidence="4" id="KW-0479">Metal-binding</keyword>
<evidence type="ECO:0000256" key="6">
    <source>
        <dbReference type="ARBA" id="ARBA00023212"/>
    </source>
</evidence>
<keyword evidence="11" id="KW-1185">Reference proteome</keyword>
<dbReference type="OrthoDB" id="260091at2759"/>
<evidence type="ECO:0000256" key="4">
    <source>
        <dbReference type="ARBA" id="ARBA00022723"/>
    </source>
</evidence>
<name>A0A6P5WC45_9EIME</name>
<gene>
    <name evidence="12" type="primary">LOC34623681</name>
</gene>
<dbReference type="PANTHER" id="PTHR21281:SF0">
    <property type="entry name" value="CYTOCHROME B5 DOMAIN-CONTAINING PROTEIN 1"/>
    <property type="match status" value="1"/>
</dbReference>
<protein>
    <recommendedName>
        <fullName evidence="8">Cytochrome b5 domain-containing protein 1</fullName>
    </recommendedName>
</protein>
<keyword evidence="6" id="KW-0206">Cytoskeleton</keyword>
<dbReference type="Proteomes" id="UP000515125">
    <property type="component" value="Unplaced"/>
</dbReference>
<evidence type="ECO:0000256" key="3">
    <source>
        <dbReference type="ARBA" id="ARBA00022617"/>
    </source>
</evidence>
<comment type="function">
    <text evidence="9">Radial spoke stalk protein that binds heme under oxidizing conditions. Required for the coordinated beating of multiple cilia maybe by functioning in a redox signaling pathway.</text>
</comment>